<gene>
    <name evidence="1" type="ORF">BKE38_00145</name>
</gene>
<sequence>MNLLRAATVTVGPLDPAALVEAATMLVGAAPVTTSAPPHGARLVTIGDVGLAPLPHRDADDYLRWLAECASHRLTANPITLRGSGLLPRQGADY</sequence>
<organism evidence="1 2">
    <name type="scientific">Teichococcus deserti</name>
    <dbReference type="NCBI Taxonomy" id="1817963"/>
    <lineage>
        <taxon>Bacteria</taxon>
        <taxon>Pseudomonadati</taxon>
        <taxon>Pseudomonadota</taxon>
        <taxon>Alphaproteobacteria</taxon>
        <taxon>Acetobacterales</taxon>
        <taxon>Roseomonadaceae</taxon>
        <taxon>Roseomonas</taxon>
    </lineage>
</organism>
<reference evidence="1 2" key="1">
    <citation type="submission" date="2016-10" db="EMBL/GenBank/DDBJ databases">
        <title>Draft Genome sequence of Roseomonas sp. strain M3.</title>
        <authorList>
            <person name="Subhash Y."/>
            <person name="Lee S."/>
        </authorList>
    </citation>
    <scope>NUCLEOTIDE SEQUENCE [LARGE SCALE GENOMIC DNA]</scope>
    <source>
        <strain evidence="1 2">M3</strain>
    </source>
</reference>
<evidence type="ECO:0000313" key="1">
    <source>
        <dbReference type="EMBL" id="ONG59125.1"/>
    </source>
</evidence>
<comment type="caution">
    <text evidence="1">The sequence shown here is derived from an EMBL/GenBank/DDBJ whole genome shotgun (WGS) entry which is preliminary data.</text>
</comment>
<dbReference type="AlphaFoldDB" id="A0A1V2H9H6"/>
<dbReference type="EMBL" id="MLCO01000001">
    <property type="protein sequence ID" value="ONG59125.1"/>
    <property type="molecule type" value="Genomic_DNA"/>
</dbReference>
<evidence type="ECO:0000313" key="2">
    <source>
        <dbReference type="Proteomes" id="UP000188879"/>
    </source>
</evidence>
<accession>A0A1V2H9H6</accession>
<keyword evidence="2" id="KW-1185">Reference proteome</keyword>
<dbReference type="Proteomes" id="UP000188879">
    <property type="component" value="Unassembled WGS sequence"/>
</dbReference>
<protein>
    <submittedName>
        <fullName evidence="1">Uncharacterized protein</fullName>
    </submittedName>
</protein>
<proteinExistence type="predicted"/>
<name>A0A1V2H9H6_9PROT</name>